<proteinExistence type="predicted"/>
<comment type="caution">
    <text evidence="1">The sequence shown here is derived from an EMBL/GenBank/DDBJ whole genome shotgun (WGS) entry which is preliminary data.</text>
</comment>
<dbReference type="Proteomes" id="UP000737018">
    <property type="component" value="Unassembled WGS sequence"/>
</dbReference>
<dbReference type="OrthoDB" id="6692397at2759"/>
<protein>
    <submittedName>
        <fullName evidence="1">Uncharacterized protein</fullName>
    </submittedName>
</protein>
<reference evidence="1" key="1">
    <citation type="submission" date="2020-03" db="EMBL/GenBank/DDBJ databases">
        <title>Castanea mollissima Vanexum genome sequencing.</title>
        <authorList>
            <person name="Staton M."/>
        </authorList>
    </citation>
    <scope>NUCLEOTIDE SEQUENCE</scope>
    <source>
        <tissue evidence="1">Leaf</tissue>
    </source>
</reference>
<sequence length="172" mass="19567">MYHLLRFASANSHNVPVNIVMGLPKGSARNGAELYDLETKHQVLSMLAGNLKPQKKADGYERPRSLIKLYEKRDTHQDGRRLIVKCPLSKIFCIFSHSACIIQHLASAVGTFAVIEIDVLQLLTKNDKGYSHCVQIWSWFNYCNRICIVIIPIRLLFWVCSNGEAVSECNQY</sequence>
<keyword evidence="2" id="KW-1185">Reference proteome</keyword>
<name>A0A8J4RCI3_9ROSI</name>
<evidence type="ECO:0000313" key="2">
    <source>
        <dbReference type="Proteomes" id="UP000737018"/>
    </source>
</evidence>
<organism evidence="1 2">
    <name type="scientific">Castanea mollissima</name>
    <name type="common">Chinese chestnut</name>
    <dbReference type="NCBI Taxonomy" id="60419"/>
    <lineage>
        <taxon>Eukaryota</taxon>
        <taxon>Viridiplantae</taxon>
        <taxon>Streptophyta</taxon>
        <taxon>Embryophyta</taxon>
        <taxon>Tracheophyta</taxon>
        <taxon>Spermatophyta</taxon>
        <taxon>Magnoliopsida</taxon>
        <taxon>eudicotyledons</taxon>
        <taxon>Gunneridae</taxon>
        <taxon>Pentapetalae</taxon>
        <taxon>rosids</taxon>
        <taxon>fabids</taxon>
        <taxon>Fagales</taxon>
        <taxon>Fagaceae</taxon>
        <taxon>Castanea</taxon>
    </lineage>
</organism>
<gene>
    <name evidence="1" type="ORF">CMV_014165</name>
</gene>
<dbReference type="AlphaFoldDB" id="A0A8J4RCI3"/>
<dbReference type="EMBL" id="JRKL02001949">
    <property type="protein sequence ID" value="KAF3961186.1"/>
    <property type="molecule type" value="Genomic_DNA"/>
</dbReference>
<evidence type="ECO:0000313" key="1">
    <source>
        <dbReference type="EMBL" id="KAF3961186.1"/>
    </source>
</evidence>
<accession>A0A8J4RCI3</accession>